<organism evidence="3 4">
    <name type="scientific">Victivallis vadensis</name>
    <dbReference type="NCBI Taxonomy" id="172901"/>
    <lineage>
        <taxon>Bacteria</taxon>
        <taxon>Pseudomonadati</taxon>
        <taxon>Lentisphaerota</taxon>
        <taxon>Lentisphaeria</taxon>
        <taxon>Victivallales</taxon>
        <taxon>Victivallaceae</taxon>
        <taxon>Victivallis</taxon>
    </lineage>
</organism>
<name>A0A2U1AUH5_9BACT</name>
<feature type="transmembrane region" description="Helical" evidence="2">
    <location>
        <begin position="146"/>
        <end position="164"/>
    </location>
</feature>
<accession>A0A2U1AUH5</accession>
<keyword evidence="2" id="KW-0472">Membrane</keyword>
<dbReference type="AlphaFoldDB" id="A0A2U1AUH5"/>
<sequence length="1055" mass="116246">MARYLSAILIEFRRYLARKQGVAAFLRGTTVCAAYFLAAAVIDNLFGWNALLRWLVWGGMAAALLYFPVAACRFRRRLAKRSDRAVALELERRLGIRDNALVNGVEFRSRDELPAAIRQVYERRAEEAAMDREPFRIRRLPEIRRWGAALPGVLLLILMYAAIWPRPAANAALRILLPWKELAPVNRTEFKVEPGDAEIPYGGGIRIRAAALIDGRPRAGLRLRIESGESVSTLDMAGHDGGAVRELSGVTRDFRYRVECGRDASRFCKVRVRPSPRFAKLEFSAEPPAYLRQKTVTGTEPRGEFTLWRNTEIRLDAEPPDGYRVEIVPAGRFRLEEDTTLTATLIDEAGGICYPDSARFLLKCRPDRAPEVRFLNRERNFEAPAGSTVMLEVSARDDAAVRRITLLARREGQQAEIRSYDYPAEPARAEVRELVPFRLTPRDFPVGSTVEVGAAAFDFRPGGEPGTAPGLTIHVTDPLEELRRAASDRGDGRLYKLLFAVLDKQEAARSFVTARLRNFRVGDARELCNRQREIRRIAASALPVARGMEQAGSLPKQVLPAIEAVAAKELEPLEKQTAPPFNRSGDALTRHLNEVVLKQSRAIDELRRLLTGLAAVRRAWEKREQAGLEAAEEKLLYEQLAKVQEKLTEFRTEQKKIIAETEAFDPAKTDDWSEAEEELLGKLAAKEAEFGQYFRAAFNDLSKLQSQDFSNSAMADEFVEMYEELQKAGDALLKKKIEIATLAENTACDSAEAVAANLERWLADAKDYIKWVSEENGEMTDVDLTDLPAELTDIIGDLIETEEDMTEDTQDGTNSFTFDTDEGLGWGVSDGTIDSMQAKGITGNVLPNNNEVGGRSGEGRSGKSSGQFVEKTATGKGGRKTPTRLVQSPFEAGTVDDRSDDPQGGATGGGKQSGVGSAGLSGTTPDQDPNITARLAGEQAELKQRTLALLRQVSARGLPTGELYAALRRIDELGAADSGSVGGADIRRIKGEIAASLRRAKTAIDAAAQADAEKVRTTRLRRFVTGASAAEKIPAGFDDWVGDYFKALGAERTEE</sequence>
<evidence type="ECO:0000313" key="3">
    <source>
        <dbReference type="EMBL" id="PVY40089.1"/>
    </source>
</evidence>
<dbReference type="EMBL" id="QEKH01000018">
    <property type="protein sequence ID" value="PVY40089.1"/>
    <property type="molecule type" value="Genomic_DNA"/>
</dbReference>
<feature type="compositionally biased region" description="Gly residues" evidence="1">
    <location>
        <begin position="905"/>
        <end position="919"/>
    </location>
</feature>
<evidence type="ECO:0000256" key="2">
    <source>
        <dbReference type="SAM" id="Phobius"/>
    </source>
</evidence>
<evidence type="ECO:0000256" key="1">
    <source>
        <dbReference type="SAM" id="MobiDB-lite"/>
    </source>
</evidence>
<feature type="transmembrane region" description="Helical" evidence="2">
    <location>
        <begin position="21"/>
        <end position="42"/>
    </location>
</feature>
<dbReference type="RefSeq" id="WP_116884509.1">
    <property type="nucleotide sequence ID" value="NZ_CABMMC010000078.1"/>
</dbReference>
<feature type="transmembrane region" description="Helical" evidence="2">
    <location>
        <begin position="54"/>
        <end position="74"/>
    </location>
</feature>
<proteinExistence type="predicted"/>
<protein>
    <recommendedName>
        <fullName evidence="5">DUF4175 family protein</fullName>
    </recommendedName>
</protein>
<gene>
    <name evidence="3" type="ORF">C8D82_11890</name>
</gene>
<evidence type="ECO:0008006" key="5">
    <source>
        <dbReference type="Google" id="ProtNLM"/>
    </source>
</evidence>
<feature type="region of interest" description="Disordered" evidence="1">
    <location>
        <begin position="840"/>
        <end position="931"/>
    </location>
</feature>
<dbReference type="Proteomes" id="UP000245959">
    <property type="component" value="Unassembled WGS sequence"/>
</dbReference>
<keyword evidence="2" id="KW-0812">Transmembrane</keyword>
<comment type="caution">
    <text evidence="3">The sequence shown here is derived from an EMBL/GenBank/DDBJ whole genome shotgun (WGS) entry which is preliminary data.</text>
</comment>
<evidence type="ECO:0000313" key="4">
    <source>
        <dbReference type="Proteomes" id="UP000245959"/>
    </source>
</evidence>
<dbReference type="OrthoDB" id="257350at2"/>
<reference evidence="3 4" key="1">
    <citation type="submission" date="2018-04" db="EMBL/GenBank/DDBJ databases">
        <title>Genomic Encyclopedia of Type Strains, Phase IV (KMG-IV): sequencing the most valuable type-strain genomes for metagenomic binning, comparative biology and taxonomic classification.</title>
        <authorList>
            <person name="Goeker M."/>
        </authorList>
    </citation>
    <scope>NUCLEOTIDE SEQUENCE [LARGE SCALE GENOMIC DNA]</scope>
    <source>
        <strain evidence="3 4">DSM 14823</strain>
    </source>
</reference>
<feature type="compositionally biased region" description="Polar residues" evidence="1">
    <location>
        <begin position="920"/>
        <end position="930"/>
    </location>
</feature>
<keyword evidence="4" id="KW-1185">Reference proteome</keyword>
<keyword evidence="2" id="KW-1133">Transmembrane helix</keyword>
<feature type="region of interest" description="Disordered" evidence="1">
    <location>
        <begin position="804"/>
        <end position="823"/>
    </location>
</feature>
<dbReference type="GeneID" id="78295804"/>